<organism evidence="3 4">
    <name type="scientific">Quillaja saponaria</name>
    <name type="common">Soap bark tree</name>
    <dbReference type="NCBI Taxonomy" id="32244"/>
    <lineage>
        <taxon>Eukaryota</taxon>
        <taxon>Viridiplantae</taxon>
        <taxon>Streptophyta</taxon>
        <taxon>Embryophyta</taxon>
        <taxon>Tracheophyta</taxon>
        <taxon>Spermatophyta</taxon>
        <taxon>Magnoliopsida</taxon>
        <taxon>eudicotyledons</taxon>
        <taxon>Gunneridae</taxon>
        <taxon>Pentapetalae</taxon>
        <taxon>rosids</taxon>
        <taxon>fabids</taxon>
        <taxon>Fabales</taxon>
        <taxon>Quillajaceae</taxon>
        <taxon>Quillaja</taxon>
    </lineage>
</organism>
<dbReference type="SUPFAM" id="SSF52129">
    <property type="entry name" value="Caspase-like"/>
    <property type="match status" value="1"/>
</dbReference>
<dbReference type="PANTHER" id="PTHR48104:SF2">
    <property type="entry name" value="METACASPASE-1-LIKE ISOFORM X1"/>
    <property type="match status" value="1"/>
</dbReference>
<dbReference type="InterPro" id="IPR013087">
    <property type="entry name" value="Znf_C2H2_type"/>
</dbReference>
<comment type="similarity">
    <text evidence="1">Belongs to the peptidase C14B family.</text>
</comment>
<dbReference type="InterPro" id="IPR050452">
    <property type="entry name" value="Metacaspase"/>
</dbReference>
<reference evidence="3" key="1">
    <citation type="journal article" date="2023" name="Science">
        <title>Elucidation of the pathway for biosynthesis of saponin adjuvants from the soapbark tree.</title>
        <authorList>
            <person name="Reed J."/>
            <person name="Orme A."/>
            <person name="El-Demerdash A."/>
            <person name="Owen C."/>
            <person name="Martin L.B.B."/>
            <person name="Misra R.C."/>
            <person name="Kikuchi S."/>
            <person name="Rejzek M."/>
            <person name="Martin A.C."/>
            <person name="Harkess A."/>
            <person name="Leebens-Mack J."/>
            <person name="Louveau T."/>
            <person name="Stephenson M.J."/>
            <person name="Osbourn A."/>
        </authorList>
    </citation>
    <scope>NUCLEOTIDE SEQUENCE</scope>
    <source>
        <strain evidence="3">S10</strain>
    </source>
</reference>
<protein>
    <submittedName>
        <fullName evidence="3">Metacaspase-1</fullName>
    </submittedName>
</protein>
<dbReference type="GO" id="GO:0006508">
    <property type="term" value="P:proteolysis"/>
    <property type="evidence" value="ECO:0007669"/>
    <property type="project" value="InterPro"/>
</dbReference>
<dbReference type="GO" id="GO:0005737">
    <property type="term" value="C:cytoplasm"/>
    <property type="evidence" value="ECO:0007669"/>
    <property type="project" value="TreeGrafter"/>
</dbReference>
<dbReference type="GO" id="GO:0004197">
    <property type="term" value="F:cysteine-type endopeptidase activity"/>
    <property type="evidence" value="ECO:0007669"/>
    <property type="project" value="InterPro"/>
</dbReference>
<keyword evidence="4" id="KW-1185">Reference proteome</keyword>
<evidence type="ECO:0000313" key="4">
    <source>
        <dbReference type="Proteomes" id="UP001163823"/>
    </source>
</evidence>
<dbReference type="Gene3D" id="3.40.50.12660">
    <property type="match status" value="1"/>
</dbReference>
<name>A0AAD7M1M4_QUISA</name>
<evidence type="ECO:0000259" key="2">
    <source>
        <dbReference type="PROSITE" id="PS00028"/>
    </source>
</evidence>
<proteinExistence type="inferred from homology"/>
<evidence type="ECO:0000313" key="3">
    <source>
        <dbReference type="EMBL" id="KAJ7968227.1"/>
    </source>
</evidence>
<dbReference type="InterPro" id="IPR011600">
    <property type="entry name" value="Pept_C14_caspase"/>
</dbReference>
<evidence type="ECO:0000256" key="1">
    <source>
        <dbReference type="ARBA" id="ARBA00009005"/>
    </source>
</evidence>
<dbReference type="PROSITE" id="PS00028">
    <property type="entry name" value="ZINC_FINGER_C2H2_1"/>
    <property type="match status" value="1"/>
</dbReference>
<dbReference type="InterPro" id="IPR029030">
    <property type="entry name" value="Caspase-like_dom_sf"/>
</dbReference>
<comment type="caution">
    <text evidence="3">The sequence shown here is derived from an EMBL/GenBank/DDBJ whole genome shotgun (WGS) entry which is preliminary data.</text>
</comment>
<accession>A0AAD7M1M4</accession>
<dbReference type="Pfam" id="PF00656">
    <property type="entry name" value="Peptidase_C14"/>
    <property type="match status" value="1"/>
</dbReference>
<dbReference type="EMBL" id="JARAOO010000005">
    <property type="protein sequence ID" value="KAJ7968227.1"/>
    <property type="molecule type" value="Genomic_DNA"/>
</dbReference>
<dbReference type="PANTHER" id="PTHR48104">
    <property type="entry name" value="METACASPASE-4"/>
    <property type="match status" value="1"/>
</dbReference>
<dbReference type="Proteomes" id="UP001163823">
    <property type="component" value="Chromosome 5"/>
</dbReference>
<feature type="domain" description="C2H2-type" evidence="2">
    <location>
        <begin position="4"/>
        <end position="26"/>
    </location>
</feature>
<dbReference type="AlphaFoldDB" id="A0AAD7M1M4"/>
<sequence>MMTCRNCKKEFSIPPHAIQHRCLVCHTVNTSIHGDGLRGQDQGRHCSISKWFKDGCNVIRPNQMPSDISSYSSSQEKHINKRALLCGVTYRKKKLRLKGTINDVKNMKELLVKRFHFPDDQDHIRVLTEEEKNPNSIPTKKNIEESLKWLVKDCQPGDSLVFYFSGHGLRQPDFIEDERDGFDETICPTDFIQEGMIPDNYINSTIVWPLKVGVKLHAIVDSCHSGTILDLIYVYDREKKTWSDNSPPSKNPLRKSTSGGKAICLSACGDDQMAADTSAFRGKGMNGVMTYLLVKIIRENQDITYGELLEKMHDGIGQIKVGRWHRFLGSIFHQSIIQDCFNRAHPVHKVLPGYCGGRGGWAHMYAAFPLHFCKEAVSTPRTRDLQALKHRYFRLGVVSVSSTYLTRIRSRYAGIRIRFVSIITFFFFKKKKIRYGSDTA</sequence>
<gene>
    <name evidence="3" type="ORF">O6P43_012361</name>
</gene>